<feature type="region of interest" description="Disordered" evidence="1">
    <location>
        <begin position="34"/>
        <end position="55"/>
    </location>
</feature>
<sequence length="153" mass="17372">MKNKSAADTHQRNKFRGITRSEWWKQVAGGKIKPGVKKKRKILPSPTQPGERRSVSIFLRRRKKECFTAQRALEKSKETRGEKRGRRFEKIIFLSPSHTLSIPLAPHSLTLTHAHTLSPSPLSSPLLMAIKGAENKKKRPTTTNFKPAQSMSH</sequence>
<reference evidence="2" key="1">
    <citation type="submission" date="2021-09" db="EMBL/GenBank/DDBJ databases">
        <title>The genome of Mauremys mutica provides insights into the evolution of semi-aquatic lifestyle.</title>
        <authorList>
            <person name="Gong S."/>
            <person name="Gao Y."/>
        </authorList>
    </citation>
    <scope>NUCLEOTIDE SEQUENCE</scope>
    <source>
        <strain evidence="2">MM-2020</strain>
        <tissue evidence="2">Muscle</tissue>
    </source>
</reference>
<name>A0A9D4AXU9_9SAUR</name>
<evidence type="ECO:0000313" key="2">
    <source>
        <dbReference type="EMBL" id="KAH1172771.1"/>
    </source>
</evidence>
<dbReference type="AlphaFoldDB" id="A0A9D4AXU9"/>
<keyword evidence="3" id="KW-1185">Reference proteome</keyword>
<feature type="compositionally biased region" description="Polar residues" evidence="1">
    <location>
        <begin position="141"/>
        <end position="153"/>
    </location>
</feature>
<protein>
    <submittedName>
        <fullName evidence="2">Uncharacterized protein</fullName>
    </submittedName>
</protein>
<gene>
    <name evidence="2" type="ORF">KIL84_016610</name>
</gene>
<evidence type="ECO:0000313" key="3">
    <source>
        <dbReference type="Proteomes" id="UP000827986"/>
    </source>
</evidence>
<evidence type="ECO:0000256" key="1">
    <source>
        <dbReference type="SAM" id="MobiDB-lite"/>
    </source>
</evidence>
<organism evidence="2 3">
    <name type="scientific">Mauremys mutica</name>
    <name type="common">yellowpond turtle</name>
    <dbReference type="NCBI Taxonomy" id="74926"/>
    <lineage>
        <taxon>Eukaryota</taxon>
        <taxon>Metazoa</taxon>
        <taxon>Chordata</taxon>
        <taxon>Craniata</taxon>
        <taxon>Vertebrata</taxon>
        <taxon>Euteleostomi</taxon>
        <taxon>Archelosauria</taxon>
        <taxon>Testudinata</taxon>
        <taxon>Testudines</taxon>
        <taxon>Cryptodira</taxon>
        <taxon>Durocryptodira</taxon>
        <taxon>Testudinoidea</taxon>
        <taxon>Geoemydidae</taxon>
        <taxon>Geoemydinae</taxon>
        <taxon>Mauremys</taxon>
    </lineage>
</organism>
<comment type="caution">
    <text evidence="2">The sequence shown here is derived from an EMBL/GenBank/DDBJ whole genome shotgun (WGS) entry which is preliminary data.</text>
</comment>
<dbReference type="Proteomes" id="UP000827986">
    <property type="component" value="Unassembled WGS sequence"/>
</dbReference>
<dbReference type="EMBL" id="JAHDVG010000482">
    <property type="protein sequence ID" value="KAH1172771.1"/>
    <property type="molecule type" value="Genomic_DNA"/>
</dbReference>
<accession>A0A9D4AXU9</accession>
<feature type="region of interest" description="Disordered" evidence="1">
    <location>
        <begin position="132"/>
        <end position="153"/>
    </location>
</feature>
<proteinExistence type="predicted"/>